<evidence type="ECO:0000256" key="6">
    <source>
        <dbReference type="ARBA" id="ARBA00022679"/>
    </source>
</evidence>
<dbReference type="InterPro" id="IPR024788">
    <property type="entry name" value="Malectin-like_Carb-bd_dom"/>
</dbReference>
<keyword evidence="14 20" id="KW-0472">Membrane</keyword>
<dbReference type="Gene3D" id="1.10.510.10">
    <property type="entry name" value="Transferase(Phosphotransferase) domain 1"/>
    <property type="match status" value="1"/>
</dbReference>
<dbReference type="InterPro" id="IPR001245">
    <property type="entry name" value="Ser-Thr/Tyr_kinase_cat_dom"/>
</dbReference>
<keyword evidence="11" id="KW-0418">Kinase</keyword>
<dbReference type="PANTHER" id="PTHR45631:SF176">
    <property type="entry name" value="PROTEIN KINASE DOMAIN-CONTAINING PROTEIN"/>
    <property type="match status" value="1"/>
</dbReference>
<evidence type="ECO:0000256" key="9">
    <source>
        <dbReference type="ARBA" id="ARBA00022737"/>
    </source>
</evidence>
<feature type="chain" id="PRO_5040491998" description="non-specific serine/threonine protein kinase" evidence="21">
    <location>
        <begin position="38"/>
        <end position="974"/>
    </location>
</feature>
<proteinExistence type="predicted"/>
<dbReference type="GO" id="GO:0005524">
    <property type="term" value="F:ATP binding"/>
    <property type="evidence" value="ECO:0007669"/>
    <property type="project" value="UniProtKB-UniRule"/>
</dbReference>
<dbReference type="InterPro" id="IPR001611">
    <property type="entry name" value="Leu-rich_rpt"/>
</dbReference>
<comment type="catalytic activity">
    <reaction evidence="16">
        <text>L-threonyl-[protein] + ATP = O-phospho-L-threonyl-[protein] + ADP + H(+)</text>
        <dbReference type="Rhea" id="RHEA:46608"/>
        <dbReference type="Rhea" id="RHEA-COMP:11060"/>
        <dbReference type="Rhea" id="RHEA-COMP:11605"/>
        <dbReference type="ChEBI" id="CHEBI:15378"/>
        <dbReference type="ChEBI" id="CHEBI:30013"/>
        <dbReference type="ChEBI" id="CHEBI:30616"/>
        <dbReference type="ChEBI" id="CHEBI:61977"/>
        <dbReference type="ChEBI" id="CHEBI:456216"/>
        <dbReference type="EC" id="2.7.11.1"/>
    </reaction>
</comment>
<dbReference type="CDD" id="cd14066">
    <property type="entry name" value="STKc_IRAK"/>
    <property type="match status" value="1"/>
</dbReference>
<dbReference type="OMA" id="IDQSHRR"/>
<dbReference type="Pfam" id="PF13855">
    <property type="entry name" value="LRR_8"/>
    <property type="match status" value="1"/>
</dbReference>
<dbReference type="SUPFAM" id="SSF56112">
    <property type="entry name" value="Protein kinase-like (PK-like)"/>
    <property type="match status" value="1"/>
</dbReference>
<keyword evidence="3" id="KW-0723">Serine/threonine-protein kinase</keyword>
<evidence type="ECO:0000256" key="14">
    <source>
        <dbReference type="ARBA" id="ARBA00023136"/>
    </source>
</evidence>
<dbReference type="FunFam" id="1.10.510.10:FF:000146">
    <property type="entry name" value="LRR receptor-like serine/threonine-protein kinase IOS1"/>
    <property type="match status" value="1"/>
</dbReference>
<evidence type="ECO:0000256" key="18">
    <source>
        <dbReference type="PROSITE-ProRule" id="PRU10141"/>
    </source>
</evidence>
<dbReference type="EMBL" id="LT934121">
    <property type="protein sequence ID" value="VAI44034.1"/>
    <property type="molecule type" value="Genomic_DNA"/>
</dbReference>
<dbReference type="InterPro" id="IPR000719">
    <property type="entry name" value="Prot_kinase_dom"/>
</dbReference>
<evidence type="ECO:0000256" key="12">
    <source>
        <dbReference type="ARBA" id="ARBA00022840"/>
    </source>
</evidence>
<keyword evidence="24" id="KW-1185">Reference proteome</keyword>
<feature type="signal peptide" evidence="21">
    <location>
        <begin position="1"/>
        <end position="37"/>
    </location>
</feature>
<keyword evidence="13 20" id="KW-1133">Transmembrane helix</keyword>
<dbReference type="InterPro" id="IPR032675">
    <property type="entry name" value="LRR_dom_sf"/>
</dbReference>
<feature type="compositionally biased region" description="Polar residues" evidence="19">
    <location>
        <begin position="943"/>
        <end position="965"/>
    </location>
</feature>
<keyword evidence="12 18" id="KW-0067">ATP-binding</keyword>
<dbReference type="PANTHER" id="PTHR45631">
    <property type="entry name" value="OS07G0107800 PROTEIN-RELATED"/>
    <property type="match status" value="1"/>
</dbReference>
<accession>A0A9R1AXN6</accession>
<evidence type="ECO:0000256" key="15">
    <source>
        <dbReference type="ARBA" id="ARBA00023170"/>
    </source>
</evidence>
<feature type="compositionally biased region" description="Low complexity" evidence="19">
    <location>
        <begin position="924"/>
        <end position="942"/>
    </location>
</feature>
<feature type="transmembrane region" description="Helical" evidence="20">
    <location>
        <begin position="570"/>
        <end position="591"/>
    </location>
</feature>
<keyword evidence="9" id="KW-0677">Repeat</keyword>
<dbReference type="InterPro" id="IPR011009">
    <property type="entry name" value="Kinase-like_dom_sf"/>
</dbReference>
<dbReference type="InterPro" id="IPR017441">
    <property type="entry name" value="Protein_kinase_ATP_BS"/>
</dbReference>
<dbReference type="Pfam" id="PF07714">
    <property type="entry name" value="PK_Tyr_Ser-Thr"/>
    <property type="match status" value="1"/>
</dbReference>
<evidence type="ECO:0000256" key="17">
    <source>
        <dbReference type="ARBA" id="ARBA00048679"/>
    </source>
</evidence>
<evidence type="ECO:0000256" key="1">
    <source>
        <dbReference type="ARBA" id="ARBA00004162"/>
    </source>
</evidence>
<dbReference type="Gene3D" id="3.80.10.10">
    <property type="entry name" value="Ribonuclease Inhibitor"/>
    <property type="match status" value="1"/>
</dbReference>
<comment type="catalytic activity">
    <reaction evidence="17">
        <text>L-seryl-[protein] + ATP = O-phospho-L-seryl-[protein] + ADP + H(+)</text>
        <dbReference type="Rhea" id="RHEA:17989"/>
        <dbReference type="Rhea" id="RHEA-COMP:9863"/>
        <dbReference type="Rhea" id="RHEA-COMP:11604"/>
        <dbReference type="ChEBI" id="CHEBI:15378"/>
        <dbReference type="ChEBI" id="CHEBI:29999"/>
        <dbReference type="ChEBI" id="CHEBI:30616"/>
        <dbReference type="ChEBI" id="CHEBI:83421"/>
        <dbReference type="ChEBI" id="CHEBI:456216"/>
        <dbReference type="EC" id="2.7.11.1"/>
    </reaction>
</comment>
<keyword evidence="15" id="KW-0675">Receptor</keyword>
<dbReference type="PROSITE" id="PS00107">
    <property type="entry name" value="PROTEIN_KINASE_ATP"/>
    <property type="match status" value="1"/>
</dbReference>
<evidence type="ECO:0000256" key="21">
    <source>
        <dbReference type="SAM" id="SignalP"/>
    </source>
</evidence>
<evidence type="ECO:0000256" key="4">
    <source>
        <dbReference type="ARBA" id="ARBA00022553"/>
    </source>
</evidence>
<reference evidence="23 24" key="1">
    <citation type="submission" date="2017-09" db="EMBL/GenBank/DDBJ databases">
        <authorList>
            <consortium name="International Durum Wheat Genome Sequencing Consortium (IDWGSC)"/>
            <person name="Milanesi L."/>
        </authorList>
    </citation>
    <scope>NUCLEOTIDE SEQUENCE [LARGE SCALE GENOMIC DNA]</scope>
    <source>
        <strain evidence="24">cv. Svevo</strain>
    </source>
</reference>
<keyword evidence="7 20" id="KW-0812">Transmembrane</keyword>
<dbReference type="FunFam" id="3.30.200.20:FF:000178">
    <property type="entry name" value="serine/threonine-protein kinase PBS1-like"/>
    <property type="match status" value="1"/>
</dbReference>
<evidence type="ECO:0000256" key="7">
    <source>
        <dbReference type="ARBA" id="ARBA00022692"/>
    </source>
</evidence>
<dbReference type="Gene3D" id="3.30.200.20">
    <property type="entry name" value="Phosphorylase Kinase, domain 1"/>
    <property type="match status" value="1"/>
</dbReference>
<keyword evidence="10 18" id="KW-0547">Nucleotide-binding</keyword>
<organism evidence="23 24">
    <name type="scientific">Triticum turgidum subsp. durum</name>
    <name type="common">Durum wheat</name>
    <name type="synonym">Triticum durum</name>
    <dbReference type="NCBI Taxonomy" id="4567"/>
    <lineage>
        <taxon>Eukaryota</taxon>
        <taxon>Viridiplantae</taxon>
        <taxon>Streptophyta</taxon>
        <taxon>Embryophyta</taxon>
        <taxon>Tracheophyta</taxon>
        <taxon>Spermatophyta</taxon>
        <taxon>Magnoliopsida</taxon>
        <taxon>Liliopsida</taxon>
        <taxon>Poales</taxon>
        <taxon>Poaceae</taxon>
        <taxon>BOP clade</taxon>
        <taxon>Pooideae</taxon>
        <taxon>Triticodae</taxon>
        <taxon>Triticeae</taxon>
        <taxon>Triticinae</taxon>
        <taxon>Triticum</taxon>
    </lineage>
</organism>
<feature type="binding site" evidence="18">
    <location>
        <position position="652"/>
    </location>
    <ligand>
        <name>ATP</name>
        <dbReference type="ChEBI" id="CHEBI:30616"/>
    </ligand>
</feature>
<dbReference type="SMART" id="SM00220">
    <property type="entry name" value="S_TKc"/>
    <property type="match status" value="1"/>
</dbReference>
<keyword evidence="4" id="KW-0597">Phosphoprotein</keyword>
<evidence type="ECO:0000256" key="5">
    <source>
        <dbReference type="ARBA" id="ARBA00022614"/>
    </source>
</evidence>
<gene>
    <name evidence="23" type="ORF">TRITD_6Av1G043370</name>
</gene>
<sequence>MSARCRRELERSSRRAMAAPWLLLLLSLAGGVSHVGGQSAPDSTGFISIDCGLSEQSSYVDGATELTYTSDAGFIDAGSNYNVSAEYIDQSHRRSHRQVLSLRSFPGPPGRRGCYALPSFVAGTSKYLVRATFMYGDYDGLNKPPIFDLYVGVNFWKTVNITKPDAVHVAEVIAVVPDDSVQVCLVNTRSGTPFISSLELRPLKDTLYPQANATQGLVLVARHNFGAADLIRYPDDTYDRAWVPCTNPEDQWTTILTSSKVAMEVEDRKPLYDVPSLVMQTAVRPTNTTRNVMWFPWDAEPNHVYPMPGLLPVFYLAELETVDSKQERRVFLISLKRPNSSASWLIGDFDYLVTTIVSRTTGRPVPFISPKENLVILGAANATTLRPIMEINSTILPPFINAAELFTPISTAGVGTDAQDVSAITAIKAKYRLIKNWVGDPCAPKNLVWAGLNCSYPISRPQRITSVNMSFGGLSGDISSYFANLKAIQYLDLSHNNLTGSIPDGLSQLPSLALLDLKGNKISGTIPFGLLIRIQDGNLTLRYDQSSNLCSNSTSCQPTKDHRNSKTTSYIVVIVAAVVVVGLVALLLFFIMGRNQGPANIHNESDVQSRNRRFTYTELKVVTSNFRRVLGEGGFGLVYDGFLEDGTQVAVKLRSQSSNQGVKEFLTEAQNLTGIHHRNLVSLIGYCKDGEYVALVYEYMSEGDLQHKLRGRDHNDGCLTWRQRLHIVLESAQGLEYLHKACSPPFIHRDVKTSNILLDANLKAKVADFGLMKAFNQDGDTHVSTARVVGTPGYLAPEYATVLELTEKSDVYSFGVVLLEVITGKPPFVQTPQAQPIHIVKWVQQRLSSGDIEGVVDARMQGDYDVNGVWKVADLALECMAQTPAKRPTMTRVMARLLECLELEESRGAIYTSVSGDTNGIVNTASTSDDPSSSSSMYATTDQPASDVNQSSAALRMGPNSSRASTVAAGPAAR</sequence>
<keyword evidence="8 21" id="KW-0732">Signal</keyword>
<name>A0A9R1AXN6_TRITD</name>
<feature type="domain" description="Protein kinase" evidence="22">
    <location>
        <begin position="624"/>
        <end position="901"/>
    </location>
</feature>
<dbReference type="InterPro" id="IPR008271">
    <property type="entry name" value="Ser/Thr_kinase_AS"/>
</dbReference>
<dbReference type="PROSITE" id="PS00108">
    <property type="entry name" value="PROTEIN_KINASE_ST"/>
    <property type="match status" value="1"/>
</dbReference>
<evidence type="ECO:0000313" key="24">
    <source>
        <dbReference type="Proteomes" id="UP000324705"/>
    </source>
</evidence>
<dbReference type="SUPFAM" id="SSF52058">
    <property type="entry name" value="L domain-like"/>
    <property type="match status" value="1"/>
</dbReference>
<dbReference type="GO" id="GO:0004674">
    <property type="term" value="F:protein serine/threonine kinase activity"/>
    <property type="evidence" value="ECO:0007669"/>
    <property type="project" value="UniProtKB-KW"/>
</dbReference>
<comment type="subcellular location">
    <subcellularLocation>
        <location evidence="1">Cell membrane</location>
        <topology evidence="1">Single-pass membrane protein</topology>
    </subcellularLocation>
</comment>
<evidence type="ECO:0000313" key="23">
    <source>
        <dbReference type="EMBL" id="VAI44034.1"/>
    </source>
</evidence>
<evidence type="ECO:0000256" key="20">
    <source>
        <dbReference type="SAM" id="Phobius"/>
    </source>
</evidence>
<evidence type="ECO:0000256" key="8">
    <source>
        <dbReference type="ARBA" id="ARBA00022729"/>
    </source>
</evidence>
<evidence type="ECO:0000256" key="16">
    <source>
        <dbReference type="ARBA" id="ARBA00047899"/>
    </source>
</evidence>
<dbReference type="GO" id="GO:0005886">
    <property type="term" value="C:plasma membrane"/>
    <property type="evidence" value="ECO:0007669"/>
    <property type="project" value="UniProtKB-SubCell"/>
</dbReference>
<dbReference type="EC" id="2.7.11.1" evidence="2"/>
<dbReference type="Gramene" id="TRITD6Av1G043370.3">
    <property type="protein sequence ID" value="TRITD6Av1G043370.3"/>
    <property type="gene ID" value="TRITD6Av1G043370"/>
</dbReference>
<evidence type="ECO:0000256" key="3">
    <source>
        <dbReference type="ARBA" id="ARBA00022527"/>
    </source>
</evidence>
<evidence type="ECO:0000256" key="10">
    <source>
        <dbReference type="ARBA" id="ARBA00022741"/>
    </source>
</evidence>
<dbReference type="PROSITE" id="PS50011">
    <property type="entry name" value="PROTEIN_KINASE_DOM"/>
    <property type="match status" value="1"/>
</dbReference>
<feature type="region of interest" description="Disordered" evidence="19">
    <location>
        <begin position="919"/>
        <end position="974"/>
    </location>
</feature>
<dbReference type="AlphaFoldDB" id="A0A9R1AXN6"/>
<dbReference type="FunFam" id="3.80.10.10:FF:000129">
    <property type="entry name" value="Leucine-rich repeat receptor-like kinase"/>
    <property type="match status" value="1"/>
</dbReference>
<evidence type="ECO:0000256" key="19">
    <source>
        <dbReference type="SAM" id="MobiDB-lite"/>
    </source>
</evidence>
<evidence type="ECO:0000259" key="22">
    <source>
        <dbReference type="PROSITE" id="PS50011"/>
    </source>
</evidence>
<dbReference type="Pfam" id="PF12819">
    <property type="entry name" value="Malectin_like"/>
    <property type="match status" value="1"/>
</dbReference>
<evidence type="ECO:0000256" key="11">
    <source>
        <dbReference type="ARBA" id="ARBA00022777"/>
    </source>
</evidence>
<protein>
    <recommendedName>
        <fullName evidence="2">non-specific serine/threonine protein kinase</fullName>
        <ecNumber evidence="2">2.7.11.1</ecNumber>
    </recommendedName>
</protein>
<evidence type="ECO:0000256" key="13">
    <source>
        <dbReference type="ARBA" id="ARBA00022989"/>
    </source>
</evidence>
<dbReference type="PROSITE" id="PS51450">
    <property type="entry name" value="LRR"/>
    <property type="match status" value="1"/>
</dbReference>
<keyword evidence="5" id="KW-0433">Leucine-rich repeat</keyword>
<evidence type="ECO:0000256" key="2">
    <source>
        <dbReference type="ARBA" id="ARBA00012513"/>
    </source>
</evidence>
<keyword evidence="6" id="KW-0808">Transferase</keyword>
<dbReference type="Proteomes" id="UP000324705">
    <property type="component" value="Chromosome 6A"/>
</dbReference>